<evidence type="ECO:0000256" key="4">
    <source>
        <dbReference type="ARBA" id="ARBA00022454"/>
    </source>
</evidence>
<keyword evidence="8 12" id="KW-0175">Coiled coil</keyword>
<evidence type="ECO:0000259" key="14">
    <source>
        <dbReference type="Pfam" id="PF02463"/>
    </source>
</evidence>
<evidence type="ECO:0000256" key="12">
    <source>
        <dbReference type="SAM" id="Coils"/>
    </source>
</evidence>
<evidence type="ECO:0000256" key="10">
    <source>
        <dbReference type="ARBA" id="ARBA00023204"/>
    </source>
</evidence>
<keyword evidence="9" id="KW-0233">DNA recombination</keyword>
<evidence type="ECO:0000256" key="11">
    <source>
        <dbReference type="ARBA" id="ARBA00023242"/>
    </source>
</evidence>
<feature type="region of interest" description="Disordered" evidence="13">
    <location>
        <begin position="991"/>
        <end position="1040"/>
    </location>
</feature>
<dbReference type="InParanoid" id="A0A0G4GA47"/>
<dbReference type="GO" id="GO:0035861">
    <property type="term" value="C:site of double-strand break"/>
    <property type="evidence" value="ECO:0007669"/>
    <property type="project" value="TreeGrafter"/>
</dbReference>
<feature type="region of interest" description="Disordered" evidence="13">
    <location>
        <begin position="834"/>
        <end position="863"/>
    </location>
</feature>
<evidence type="ECO:0000256" key="7">
    <source>
        <dbReference type="ARBA" id="ARBA00022840"/>
    </source>
</evidence>
<dbReference type="Pfam" id="PF02463">
    <property type="entry name" value="SMC_N"/>
    <property type="match status" value="1"/>
</dbReference>
<keyword evidence="4" id="KW-0158">Chromosome</keyword>
<feature type="compositionally biased region" description="Basic and acidic residues" evidence="13">
    <location>
        <begin position="834"/>
        <end position="844"/>
    </location>
</feature>
<evidence type="ECO:0000313" key="16">
    <source>
        <dbReference type="Proteomes" id="UP000041254"/>
    </source>
</evidence>
<dbReference type="OMA" id="FMCHRSL"/>
<feature type="coiled-coil region" evidence="12">
    <location>
        <begin position="712"/>
        <end position="805"/>
    </location>
</feature>
<dbReference type="GO" id="GO:0030915">
    <property type="term" value="C:Smc5-Smc6 complex"/>
    <property type="evidence" value="ECO:0007669"/>
    <property type="project" value="TreeGrafter"/>
</dbReference>
<feature type="compositionally biased region" description="Basic and acidic residues" evidence="13">
    <location>
        <begin position="1026"/>
        <end position="1039"/>
    </location>
</feature>
<feature type="compositionally biased region" description="Basic and acidic residues" evidence="13">
    <location>
        <begin position="1000"/>
        <end position="1009"/>
    </location>
</feature>
<comment type="subcellular location">
    <subcellularLocation>
        <location evidence="2">Chromosome</location>
    </subcellularLocation>
    <subcellularLocation>
        <location evidence="1">Nucleus</location>
    </subcellularLocation>
</comment>
<dbReference type="InterPro" id="IPR027417">
    <property type="entry name" value="P-loop_NTPase"/>
</dbReference>
<feature type="compositionally biased region" description="Basic and acidic residues" evidence="13">
    <location>
        <begin position="854"/>
        <end position="863"/>
    </location>
</feature>
<dbReference type="EMBL" id="CDMY01000601">
    <property type="protein sequence ID" value="CEM25432.1"/>
    <property type="molecule type" value="Genomic_DNA"/>
</dbReference>
<organism evidence="15 16">
    <name type="scientific">Vitrella brassicaformis (strain CCMP3155)</name>
    <dbReference type="NCBI Taxonomy" id="1169540"/>
    <lineage>
        <taxon>Eukaryota</taxon>
        <taxon>Sar</taxon>
        <taxon>Alveolata</taxon>
        <taxon>Colpodellida</taxon>
        <taxon>Vitrellaceae</taxon>
        <taxon>Vitrella</taxon>
    </lineage>
</organism>
<keyword evidence="7" id="KW-0067">ATP-binding</keyword>
<keyword evidence="10" id="KW-0234">DNA repair</keyword>
<evidence type="ECO:0000256" key="5">
    <source>
        <dbReference type="ARBA" id="ARBA00022741"/>
    </source>
</evidence>
<dbReference type="Proteomes" id="UP000041254">
    <property type="component" value="Unassembled WGS sequence"/>
</dbReference>
<accession>A0A0G4GA47</accession>
<keyword evidence="5" id="KW-0547">Nucleotide-binding</keyword>
<dbReference type="OrthoDB" id="10072614at2759"/>
<evidence type="ECO:0000256" key="9">
    <source>
        <dbReference type="ARBA" id="ARBA00023172"/>
    </source>
</evidence>
<keyword evidence="6" id="KW-0227">DNA damage</keyword>
<dbReference type="SUPFAM" id="SSF52540">
    <property type="entry name" value="P-loop containing nucleoside triphosphate hydrolases"/>
    <property type="match status" value="1"/>
</dbReference>
<keyword evidence="11" id="KW-0539">Nucleus</keyword>
<reference evidence="15 16" key="1">
    <citation type="submission" date="2014-11" db="EMBL/GenBank/DDBJ databases">
        <authorList>
            <person name="Zhu J."/>
            <person name="Qi W."/>
            <person name="Song R."/>
        </authorList>
    </citation>
    <scope>NUCLEOTIDE SEQUENCE [LARGE SCALE GENOMIC DNA]</scope>
</reference>
<evidence type="ECO:0000256" key="3">
    <source>
        <dbReference type="ARBA" id="ARBA00006793"/>
    </source>
</evidence>
<sequence length="1168" mass="132765">MGDVEMDDADDGGWEYAGKIKRLELQNFMNHERVAFDPASSINLIVGPNGSGKSALTSAIALVVGLQGQNAGRGQTIKKYIRDMDANGPSKAVVTLTLTNRGPEAYKPDDMGDEIELKREIWRSGRSKYILKGSGGATGDKHKDFEALRDALKLNLDNPIVFLHQARSKTLLKDTSGIELYDMFVRTTGLSVCFEELKKEKKEHEQTQHKLSSSIEERTEAQRELKHKNKIATNMRQLKDKISDQLRLEAMVPYAKLYHEQKALESEEAAFQKMVADEESRQEEADDVNTRLKECEEALQKATDELRGLSEQKNTYRKEMQALREKVESAKHAKEEKQAEVQQLRTQLANRRHDKQQLDTQRAGLLRDRTEEVDQQIKAIKEKLAQLTKQQETASKQLADTHAAAEARQKEAESLSREMRVARERESEAQAAAADAKRKLAALQGQGQQHNRPNRLKATYGYDVERVQRVLQERSHLFPDGVPVGPVGYFISVAGRDQLRQHDGLGGTEAERMAVMCLIEKIFRNSLTTFIVPSLSKDQENSLKQILMDCGLPREAFGRPQRAGQLPAFQIQRVSRFRGGVYDVSRDDGGIAGQLLSVWRCLDKGKMPPVVLNHMADKGAVTTIITRDRDTQNQILHDNSIGKITQVYELASFSFGRRNYGGTGGFGVMYPRMAGSERRLALEYINEDIDKTAQIQAAQAEDARCAQEHGQARADVQRIANQEQQIRQARQQSESNIRQLNSQREKALAQEVKLNEKLDHVQIDAQREVDTSSIDANLEQLDTSIKNLQEHVTKAQGELSTIQQDKGRHEQAFTAKQTEAKTWAEQHLRPAHNRKAELETEHTQLSEAQQKVSKRTEDAKRDQETIQHNITVKRERLNAEAEEMGDPPEDVTMTAEAYKKEARKLKLYIEKMEKQQGKTPEQAEREAAEAERRLKDIEARVNGIEAVEKKAKENYLRRSEKVLEAEQAQRAKMKKTFQQCCANTINWQGNLGFRRHKPRQRGEQDHDADSDQEEGGRSNNRRRQQARRDNSRDRERDESAVLSETYSIDVEVVNTQDVGSQSVQRDKQLVTKDLKSLSGGEKSTVQCALLMAFAQLEDFPVHLFDEPDVYMDEVNRIRNMDLLFELAMANPQKQWFFFTPHYEIKQHVIGKYGGNPRVKVVELAPPQA</sequence>
<feature type="domain" description="RecF/RecN/SMC N-terminal" evidence="14">
    <location>
        <begin position="20"/>
        <end position="1125"/>
    </location>
</feature>
<dbReference type="PhylomeDB" id="A0A0G4GA47"/>
<comment type="similarity">
    <text evidence="3">Belongs to the SMC family. SMC6 subfamily.</text>
</comment>
<dbReference type="AlphaFoldDB" id="A0A0G4GA47"/>
<protein>
    <recommendedName>
        <fullName evidence="14">RecF/RecN/SMC N-terminal domain-containing protein</fullName>
    </recommendedName>
</protein>
<dbReference type="InterPro" id="IPR003395">
    <property type="entry name" value="RecF/RecN/SMC_N"/>
</dbReference>
<dbReference type="PANTHER" id="PTHR19306:SF6">
    <property type="entry name" value="STRUCTURAL MAINTENANCE OF CHROMOSOMES PROTEIN 6"/>
    <property type="match status" value="1"/>
</dbReference>
<evidence type="ECO:0000256" key="1">
    <source>
        <dbReference type="ARBA" id="ARBA00004123"/>
    </source>
</evidence>
<evidence type="ECO:0000256" key="13">
    <source>
        <dbReference type="SAM" id="MobiDB-lite"/>
    </source>
</evidence>
<proteinExistence type="inferred from homology"/>
<dbReference type="STRING" id="1169540.A0A0G4GA47"/>
<feature type="region of interest" description="Disordered" evidence="13">
    <location>
        <begin position="393"/>
        <end position="457"/>
    </location>
</feature>
<dbReference type="GO" id="GO:0003684">
    <property type="term" value="F:damaged DNA binding"/>
    <property type="evidence" value="ECO:0007669"/>
    <property type="project" value="TreeGrafter"/>
</dbReference>
<dbReference type="Gene3D" id="3.40.50.300">
    <property type="entry name" value="P-loop containing nucleotide triphosphate hydrolases"/>
    <property type="match status" value="2"/>
</dbReference>
<evidence type="ECO:0000256" key="2">
    <source>
        <dbReference type="ARBA" id="ARBA00004286"/>
    </source>
</evidence>
<evidence type="ECO:0000256" key="8">
    <source>
        <dbReference type="ARBA" id="ARBA00023054"/>
    </source>
</evidence>
<dbReference type="PANTHER" id="PTHR19306">
    <property type="entry name" value="STRUCTURAL MAINTENANCE OF CHROMOSOMES 5,6 SMC5, SMC6"/>
    <property type="match status" value="1"/>
</dbReference>
<feature type="coiled-coil region" evidence="12">
    <location>
        <begin position="895"/>
        <end position="976"/>
    </location>
</feature>
<gene>
    <name evidence="15" type="ORF">Vbra_17253</name>
</gene>
<evidence type="ECO:0000256" key="6">
    <source>
        <dbReference type="ARBA" id="ARBA00022763"/>
    </source>
</evidence>
<keyword evidence="16" id="KW-1185">Reference proteome</keyword>
<name>A0A0G4GA47_VITBC</name>
<dbReference type="GO" id="GO:0005524">
    <property type="term" value="F:ATP binding"/>
    <property type="evidence" value="ECO:0007669"/>
    <property type="project" value="UniProtKB-KW"/>
</dbReference>
<feature type="compositionally biased region" description="Basic and acidic residues" evidence="13">
    <location>
        <begin position="403"/>
        <end position="428"/>
    </location>
</feature>
<dbReference type="GO" id="GO:0000724">
    <property type="term" value="P:double-strand break repair via homologous recombination"/>
    <property type="evidence" value="ECO:0007669"/>
    <property type="project" value="TreeGrafter"/>
</dbReference>
<dbReference type="VEuPathDB" id="CryptoDB:Vbra_17253"/>
<dbReference type="GO" id="GO:0005634">
    <property type="term" value="C:nucleus"/>
    <property type="evidence" value="ECO:0007669"/>
    <property type="project" value="UniProtKB-SubCell"/>
</dbReference>
<evidence type="ECO:0000313" key="15">
    <source>
        <dbReference type="EMBL" id="CEM25432.1"/>
    </source>
</evidence>
<dbReference type="GO" id="GO:0003697">
    <property type="term" value="F:single-stranded DNA binding"/>
    <property type="evidence" value="ECO:0007669"/>
    <property type="project" value="TreeGrafter"/>
</dbReference>